<reference evidence="1 2" key="1">
    <citation type="journal article" date="2018" name="Mol. Biol. Evol.">
        <title>Broad Genomic Sampling Reveals a Smut Pathogenic Ancestry of the Fungal Clade Ustilaginomycotina.</title>
        <authorList>
            <person name="Kijpornyongpan T."/>
            <person name="Mondo S.J."/>
            <person name="Barry K."/>
            <person name="Sandor L."/>
            <person name="Lee J."/>
            <person name="Lipzen A."/>
            <person name="Pangilinan J."/>
            <person name="LaButti K."/>
            <person name="Hainaut M."/>
            <person name="Henrissat B."/>
            <person name="Grigoriev I.V."/>
            <person name="Spatafora J.W."/>
            <person name="Aime M.C."/>
        </authorList>
    </citation>
    <scope>NUCLEOTIDE SEQUENCE [LARGE SCALE GENOMIC DNA]</scope>
    <source>
        <strain evidence="1 2">SA 807</strain>
    </source>
</reference>
<proteinExistence type="predicted"/>
<dbReference type="Proteomes" id="UP000245626">
    <property type="component" value="Unassembled WGS sequence"/>
</dbReference>
<name>A0ACD0NTP5_9BASI</name>
<accession>A0ACD0NTP5</accession>
<evidence type="ECO:0000313" key="1">
    <source>
        <dbReference type="EMBL" id="PWN49110.1"/>
    </source>
</evidence>
<dbReference type="EMBL" id="KZ820096">
    <property type="protein sequence ID" value="PWN49110.1"/>
    <property type="molecule type" value="Genomic_DNA"/>
</dbReference>
<keyword evidence="2" id="KW-1185">Reference proteome</keyword>
<gene>
    <name evidence="1" type="ORF">IE53DRAFT_162295</name>
</gene>
<organism evidence="1 2">
    <name type="scientific">Violaceomyces palustris</name>
    <dbReference type="NCBI Taxonomy" id="1673888"/>
    <lineage>
        <taxon>Eukaryota</taxon>
        <taxon>Fungi</taxon>
        <taxon>Dikarya</taxon>
        <taxon>Basidiomycota</taxon>
        <taxon>Ustilaginomycotina</taxon>
        <taxon>Ustilaginomycetes</taxon>
        <taxon>Violaceomycetales</taxon>
        <taxon>Violaceomycetaceae</taxon>
        <taxon>Violaceomyces</taxon>
    </lineage>
</organism>
<sequence>MVFGRSDSRRRQPSLDQQGHIYDENYMTPYDTGPASHQYITDPTHPDYDPMVDPNLQLRTVRTAAASIAESHRSEQRREARQKAKKHGSLLGKLGRGRTLRRRDGSKKGSALAGLVQDEIGKRRSKSGAFVTGEEDTGLTFDSAQPDDRPFEAALDAAENEASASDEEEKEEDEGPPPKPDGPTVKKMKPKKRRNVYLNMPLASSELSKNGDPLNRYPRNKVRTSKYTIVTFLPRFLFEQFRRIANIYFLGLVVLQVFPTFGATIPQIAMLPLVAILTITAIKDSMEDYRRHVLDNQVNNSAVTRLGNWRNVNQPRDPRNFLEKLLGIGHGPAHGKVSKGVRKLREKEDAIGMRVVPGRSVASDPQSQGYNGGTDMGPRVTTHTGRSDSLTSSNALHTIVSESERDDAMSSVAGHTALNSSAPHSMSRNSSGTAMMTQGPSSLGHGSVPDGVVDYKRHTPGTARWERTLWKKLEVGDIVLLRDDDQVPADIVILNTSDPDGCAYIETKNLDGETNLKVRKCLKATAGIQSEEDLEHARFVIDSEAPHANLYAYNGLLKYTVSSSGQDPDSSWNYTDEPKGAPVNSSAFAASQAHSRRVEPVTINELLLRGCALRNTDWVIGMVVFTGEDTKIMLNSGETPSKRSKIEKETNFNVLMNFIILLALCLTCAIVGGLELNRTDTSRAFYEAGAEISSSNIINALVIFGSCLVLFQNIVPISLYISIEIVKTIQAFFIFQDVEMYYEPLDYPCVPKTWNISDDLGQIEYIFSDKTGTLTQNVMEFKKCSINGIPYGDGVTEAMVGAMKREGKDTSGFSAEAQQAELEEAKDSMVRIMNRAFKNRYLRPEQLTLISTKLAETLAQGPNSQSSERKNIITFFRALALCHTALADRPDGNQPFTVEYKAQSPDEAALVSAARDVGSVFISKNNQTIDIEVLGQPERYTPLRILEFNSTRKRMSVIVREPEGRILMITKGADSVIYQRLREDHPQELKMKTQKDLEDFANAGLRTLCIAYRYLEEGEFAEWARLHDEAAASLTDRDEAIDAVAERIEVGLTLLGATALEDKLQKGVPESIATLRQAGIKLWILTGDKLQTAIEIGFSCNLLSSDMEIMIISADHEQGTRAQLEAACNKIAAAGRPVVIEEPGKNSKKKSQKLSVQATEDAPVDGFAVVIDGETLRYALDKNLKPLFLALTTQCEAVVCCRVSPAQKALTVKLVKDGRDAMTLAIGDGANDVAMIQEAHVGVGIAGLEGAQASYSADYAIGQFRFLTRLLLVHGHWSYMRVSLLHLIFFYKNVIWTFTMFYFQIYCDFSAAYLYDYSYVLLYNLVFSSLCVIVIGALDQDINQTAALRIPSTYSRGIQGLEYTRAKFFMAMFDAAYQGAACFFIPWAMWTYFPVVGANGQEMNGIWFFGTTIGAGVVTSANLYAGLVSNYWSGIFIFVEVISILSYYVWTFIYSAFPSFTFDDVGFWLAGTILFWTSILLTVAASLLPRFFARAWRCSFQPNINDIVREGWVKGTLKDELGVPHRKEKKNRKMAARRDLERGGQDRVLVAAPQSSSANEVKETSPKGGISERSADSFPAVANYESGYDPHIPASPAERSQRNGAISGLSYYDPDQIPSPMVGSESPYPTRFDQEQQQRYYEHGPGQHLNQGGGSADVPMINVQRASSSTYGYDPQTTPQQQQYPAFADAATSQTRLNSMPSNDSFNRSFDEAFGEEEGFEQFRQPYQSPIKAGVNYHDRFKTNPPPTDQTVDNSFEVEGGYTYRDGQRDDLYDESADSLPSPPTGLHYQDHSGVSDVSWHTAGESREGNHTPTARTTRDW</sequence>
<evidence type="ECO:0000313" key="2">
    <source>
        <dbReference type="Proteomes" id="UP000245626"/>
    </source>
</evidence>
<protein>
    <submittedName>
        <fullName evidence="1">Phospholipid-translocating P-type ATPase</fullName>
    </submittedName>
</protein>